<reference evidence="2" key="1">
    <citation type="journal article" date="2020" name="Nature">
        <title>Giant virus diversity and host interactions through global metagenomics.</title>
        <authorList>
            <person name="Schulz F."/>
            <person name="Roux S."/>
            <person name="Paez-Espino D."/>
            <person name="Jungbluth S."/>
            <person name="Walsh D.A."/>
            <person name="Denef V.J."/>
            <person name="McMahon K.D."/>
            <person name="Konstantinidis K.T."/>
            <person name="Eloe-Fadrosh E.A."/>
            <person name="Kyrpides N.C."/>
            <person name="Woyke T."/>
        </authorList>
    </citation>
    <scope>NUCLEOTIDE SEQUENCE</scope>
    <source>
        <strain evidence="2">GVMAG-M-3300023184-24</strain>
    </source>
</reference>
<feature type="transmembrane region" description="Helical" evidence="1">
    <location>
        <begin position="112"/>
        <end position="133"/>
    </location>
</feature>
<dbReference type="EMBL" id="MN740109">
    <property type="protein sequence ID" value="QHT88121.1"/>
    <property type="molecule type" value="Genomic_DNA"/>
</dbReference>
<evidence type="ECO:0000256" key="1">
    <source>
        <dbReference type="SAM" id="Phobius"/>
    </source>
</evidence>
<feature type="transmembrane region" description="Helical" evidence="1">
    <location>
        <begin position="39"/>
        <end position="61"/>
    </location>
</feature>
<keyword evidence="1" id="KW-1133">Transmembrane helix</keyword>
<evidence type="ECO:0000313" key="2">
    <source>
        <dbReference type="EMBL" id="QHT88121.1"/>
    </source>
</evidence>
<accession>A0A6C0I538</accession>
<name>A0A6C0I538_9ZZZZ</name>
<organism evidence="2">
    <name type="scientific">viral metagenome</name>
    <dbReference type="NCBI Taxonomy" id="1070528"/>
    <lineage>
        <taxon>unclassified sequences</taxon>
        <taxon>metagenomes</taxon>
        <taxon>organismal metagenomes</taxon>
    </lineage>
</organism>
<proteinExistence type="predicted"/>
<sequence>MDKTLNKLSYDTGSCKENFSLSIGVGLDFLDPTKALKDIFISFLFYLIKICIFGYVIYFLYKQSGLYYEKSVRYYLIFLIVGSIGLYAFTFLYFMYRCYNNGVNFSDMDYKAYALGSLLAPSFILSYAIFIFVANIIKVTPLVGFILYAFISFSFLIILSAGQVYHYAFEFAYYFIKCSKQ</sequence>
<protein>
    <submittedName>
        <fullName evidence="2">Uncharacterized protein</fullName>
    </submittedName>
</protein>
<dbReference type="AlphaFoldDB" id="A0A6C0I538"/>
<keyword evidence="1" id="KW-0472">Membrane</keyword>
<feature type="transmembrane region" description="Helical" evidence="1">
    <location>
        <begin position="73"/>
        <end position="96"/>
    </location>
</feature>
<feature type="transmembrane region" description="Helical" evidence="1">
    <location>
        <begin position="145"/>
        <end position="165"/>
    </location>
</feature>
<keyword evidence="1" id="KW-0812">Transmembrane</keyword>